<protein>
    <submittedName>
        <fullName evidence="6">Major type 1 subunit fimbrin (Pilin)</fullName>
    </submittedName>
</protein>
<proteinExistence type="inferred from homology"/>
<dbReference type="PANTHER" id="PTHR33420:SF3">
    <property type="entry name" value="FIMBRIAL SUBUNIT ELFA"/>
    <property type="match status" value="1"/>
</dbReference>
<dbReference type="InterPro" id="IPR008966">
    <property type="entry name" value="Adhesion_dom_sf"/>
</dbReference>
<dbReference type="SUPFAM" id="SSF49401">
    <property type="entry name" value="Bacterial adhesins"/>
    <property type="match status" value="1"/>
</dbReference>
<accession>A0A239AM16</accession>
<dbReference type="EMBL" id="FZOG01000001">
    <property type="protein sequence ID" value="SNR96715.1"/>
    <property type="molecule type" value="Genomic_DNA"/>
</dbReference>
<comment type="similarity">
    <text evidence="2">Belongs to the fimbrial protein family.</text>
</comment>
<dbReference type="InterPro" id="IPR000259">
    <property type="entry name" value="Adhesion_dom_fimbrial"/>
</dbReference>
<evidence type="ECO:0000256" key="3">
    <source>
        <dbReference type="ARBA" id="ARBA00022729"/>
    </source>
</evidence>
<evidence type="ECO:0000259" key="5">
    <source>
        <dbReference type="Pfam" id="PF00419"/>
    </source>
</evidence>
<dbReference type="PANTHER" id="PTHR33420">
    <property type="entry name" value="FIMBRIAL SUBUNIT ELFA-RELATED"/>
    <property type="match status" value="1"/>
</dbReference>
<dbReference type="GO" id="GO:0009289">
    <property type="term" value="C:pilus"/>
    <property type="evidence" value="ECO:0007669"/>
    <property type="project" value="UniProtKB-SubCell"/>
</dbReference>
<dbReference type="Pfam" id="PF00419">
    <property type="entry name" value="Fimbrial"/>
    <property type="match status" value="1"/>
</dbReference>
<evidence type="ECO:0000256" key="2">
    <source>
        <dbReference type="ARBA" id="ARBA00006671"/>
    </source>
</evidence>
<evidence type="ECO:0000256" key="4">
    <source>
        <dbReference type="ARBA" id="ARBA00023263"/>
    </source>
</evidence>
<dbReference type="InterPro" id="IPR036937">
    <property type="entry name" value="Adhesion_dom_fimbrial_sf"/>
</dbReference>
<evidence type="ECO:0000313" key="7">
    <source>
        <dbReference type="Proteomes" id="UP000242915"/>
    </source>
</evidence>
<name>A0A239AM16_9PSED</name>
<reference evidence="7" key="1">
    <citation type="submission" date="2017-06" db="EMBL/GenBank/DDBJ databases">
        <authorList>
            <person name="Varghese N."/>
            <person name="Submissions S."/>
        </authorList>
    </citation>
    <scope>NUCLEOTIDE SEQUENCE [LARGE SCALE GENOMIC DNA]</scope>
    <source>
        <strain evidence="7">CIP 108523</strain>
    </source>
</reference>
<dbReference type="Proteomes" id="UP000242915">
    <property type="component" value="Unassembled WGS sequence"/>
</dbReference>
<sequence length="338" mass="35517">MTSRHMAGQGDCHAPYTLKHIRLKYLAVLIVALFLPLVLGTAQAQCKFINGFSVENKYLVPNSGVIASTNTAFGTPIGAYSERPKSLSANYANCTSPGTASRTVAGTLLSSEPYTYATDNPSVGIRFFDDSAAYGRRYWGGGAAESKTGNWSWIDGRIGAELIALGPLQTTRINISAVATFSLDGLVVMTVRVASVTISVQTCKTSDVAVDLGAQLVSSFSGPGSTTPAKAFNIELTSCPPGADGIFYQLDPLTAILPEVGQSVVALDSSSSATGIGIQLLDGNSNPFALATKTQLAEYDSGRVADYSIPFAARYYQTASKVTTGTANTALIFTITYH</sequence>
<keyword evidence="3" id="KW-0732">Signal</keyword>
<dbReference type="RefSeq" id="WP_089359148.1">
    <property type="nucleotide sequence ID" value="NZ_FZOG01000001.1"/>
</dbReference>
<dbReference type="GO" id="GO:0043709">
    <property type="term" value="P:cell adhesion involved in single-species biofilm formation"/>
    <property type="evidence" value="ECO:0007669"/>
    <property type="project" value="TreeGrafter"/>
</dbReference>
<dbReference type="Gene3D" id="2.60.40.3310">
    <property type="match status" value="1"/>
</dbReference>
<evidence type="ECO:0000256" key="1">
    <source>
        <dbReference type="ARBA" id="ARBA00004561"/>
    </source>
</evidence>
<dbReference type="InterPro" id="IPR050263">
    <property type="entry name" value="Bact_Fimbrial_Adh_Pro"/>
</dbReference>
<evidence type="ECO:0000313" key="6">
    <source>
        <dbReference type="EMBL" id="SNR96715.1"/>
    </source>
</evidence>
<organism evidence="6 7">
    <name type="scientific">Pseudomonas segetis</name>
    <dbReference type="NCBI Taxonomy" id="298908"/>
    <lineage>
        <taxon>Bacteria</taxon>
        <taxon>Pseudomonadati</taxon>
        <taxon>Pseudomonadota</taxon>
        <taxon>Gammaproteobacteria</taxon>
        <taxon>Pseudomonadales</taxon>
        <taxon>Pseudomonadaceae</taxon>
        <taxon>Pseudomonas</taxon>
    </lineage>
</organism>
<gene>
    <name evidence="6" type="ORF">SAMN05216255_1312</name>
</gene>
<dbReference type="Gene3D" id="2.60.40.1090">
    <property type="entry name" value="Fimbrial-type adhesion domain"/>
    <property type="match status" value="1"/>
</dbReference>
<comment type="subcellular location">
    <subcellularLocation>
        <location evidence="1">Fimbrium</location>
    </subcellularLocation>
</comment>
<feature type="domain" description="Fimbrial-type adhesion" evidence="5">
    <location>
        <begin position="196"/>
        <end position="337"/>
    </location>
</feature>
<dbReference type="AlphaFoldDB" id="A0A239AM16"/>
<keyword evidence="4" id="KW-0281">Fimbrium</keyword>
<keyword evidence="7" id="KW-1185">Reference proteome</keyword>